<dbReference type="AlphaFoldDB" id="A0A151P975"/>
<dbReference type="Gene3D" id="2.60.40.10">
    <property type="entry name" value="Immunoglobulins"/>
    <property type="match status" value="2"/>
</dbReference>
<dbReference type="SMART" id="SM00406">
    <property type="entry name" value="IGv"/>
    <property type="match status" value="1"/>
</dbReference>
<dbReference type="SUPFAM" id="SSF48726">
    <property type="entry name" value="Immunoglobulin"/>
    <property type="match status" value="2"/>
</dbReference>
<dbReference type="InterPro" id="IPR036179">
    <property type="entry name" value="Ig-like_dom_sf"/>
</dbReference>
<evidence type="ECO:0000256" key="2">
    <source>
        <dbReference type="SAM" id="SignalP"/>
    </source>
</evidence>
<dbReference type="InterPro" id="IPR013783">
    <property type="entry name" value="Ig-like_fold"/>
</dbReference>
<dbReference type="FunFam" id="2.60.40.10:FF:000283">
    <property type="entry name" value="Immunoglobulin kappa constant"/>
    <property type="match status" value="1"/>
</dbReference>
<proteinExistence type="predicted"/>
<dbReference type="PANTHER" id="PTHR23267">
    <property type="entry name" value="IMMUNOGLOBULIN LIGHT CHAIN"/>
    <property type="match status" value="1"/>
</dbReference>
<evidence type="ECO:0000256" key="1">
    <source>
        <dbReference type="ARBA" id="ARBA00023157"/>
    </source>
</evidence>
<keyword evidence="1" id="KW-1015">Disulfide bond</keyword>
<dbReference type="Pfam" id="PF07686">
    <property type="entry name" value="V-set"/>
    <property type="match status" value="1"/>
</dbReference>
<organism evidence="4 5">
    <name type="scientific">Alligator mississippiensis</name>
    <name type="common">American alligator</name>
    <dbReference type="NCBI Taxonomy" id="8496"/>
    <lineage>
        <taxon>Eukaryota</taxon>
        <taxon>Metazoa</taxon>
        <taxon>Chordata</taxon>
        <taxon>Craniata</taxon>
        <taxon>Vertebrata</taxon>
        <taxon>Euteleostomi</taxon>
        <taxon>Archelosauria</taxon>
        <taxon>Archosauria</taxon>
        <taxon>Crocodylia</taxon>
        <taxon>Alligatoridae</taxon>
        <taxon>Alligatorinae</taxon>
        <taxon>Alligator</taxon>
    </lineage>
</organism>
<feature type="chain" id="PRO_5007586818" evidence="2">
    <location>
        <begin position="21"/>
        <end position="293"/>
    </location>
</feature>
<dbReference type="EMBL" id="AKHW03000533">
    <property type="protein sequence ID" value="KYO45583.1"/>
    <property type="molecule type" value="Genomic_DNA"/>
</dbReference>
<feature type="domain" description="Ig-like" evidence="3">
    <location>
        <begin position="6"/>
        <end position="117"/>
    </location>
</feature>
<dbReference type="InterPro" id="IPR003597">
    <property type="entry name" value="Ig_C1-set"/>
</dbReference>
<feature type="signal peptide" evidence="2">
    <location>
        <begin position="1"/>
        <end position="20"/>
    </location>
</feature>
<dbReference type="CDD" id="cd07699">
    <property type="entry name" value="IgC1_L"/>
    <property type="match status" value="1"/>
</dbReference>
<dbReference type="InterPro" id="IPR013106">
    <property type="entry name" value="Ig_V-set"/>
</dbReference>
<dbReference type="InterPro" id="IPR003006">
    <property type="entry name" value="Ig/MHC_CS"/>
</dbReference>
<dbReference type="SMART" id="SM00409">
    <property type="entry name" value="IG"/>
    <property type="match status" value="2"/>
</dbReference>
<dbReference type="PROSITE" id="PS50835">
    <property type="entry name" value="IG_LIKE"/>
    <property type="match status" value="2"/>
</dbReference>
<name>A0A151P975_ALLMI</name>
<accession>A0A151P975</accession>
<keyword evidence="2" id="KW-0732">Signal</keyword>
<feature type="domain" description="Ig-like" evidence="3">
    <location>
        <begin position="190"/>
        <end position="287"/>
    </location>
</feature>
<keyword evidence="5" id="KW-1185">Reference proteome</keyword>
<dbReference type="InterPro" id="IPR003599">
    <property type="entry name" value="Ig_sub"/>
</dbReference>
<dbReference type="InterPro" id="IPR007110">
    <property type="entry name" value="Ig-like_dom"/>
</dbReference>
<gene>
    <name evidence="4" type="primary">CD8BL</name>
    <name evidence="4" type="ORF">Y1Q_0021282</name>
</gene>
<reference evidence="4 5" key="1">
    <citation type="journal article" date="2012" name="Genome Biol.">
        <title>Sequencing three crocodilian genomes to illuminate the evolution of archosaurs and amniotes.</title>
        <authorList>
            <person name="St John J.A."/>
            <person name="Braun E.L."/>
            <person name="Isberg S.R."/>
            <person name="Miles L.G."/>
            <person name="Chong A.Y."/>
            <person name="Gongora J."/>
            <person name="Dalzell P."/>
            <person name="Moran C."/>
            <person name="Bed'hom B."/>
            <person name="Abzhanov A."/>
            <person name="Burgess S.C."/>
            <person name="Cooksey A.M."/>
            <person name="Castoe T.A."/>
            <person name="Crawford N.G."/>
            <person name="Densmore L.D."/>
            <person name="Drew J.C."/>
            <person name="Edwards S.V."/>
            <person name="Faircloth B.C."/>
            <person name="Fujita M.K."/>
            <person name="Greenwold M.J."/>
            <person name="Hoffmann F.G."/>
            <person name="Howard J.M."/>
            <person name="Iguchi T."/>
            <person name="Janes D.E."/>
            <person name="Khan S.Y."/>
            <person name="Kohno S."/>
            <person name="de Koning A.J."/>
            <person name="Lance S.L."/>
            <person name="McCarthy F.M."/>
            <person name="McCormack J.E."/>
            <person name="Merchant M.E."/>
            <person name="Peterson D.G."/>
            <person name="Pollock D.D."/>
            <person name="Pourmand N."/>
            <person name="Raney B.J."/>
            <person name="Roessler K.A."/>
            <person name="Sanford J.R."/>
            <person name="Sawyer R.H."/>
            <person name="Schmidt C.J."/>
            <person name="Triplett E.W."/>
            <person name="Tuberville T.D."/>
            <person name="Venegas-Anaya M."/>
            <person name="Howard J.T."/>
            <person name="Jarvis E.D."/>
            <person name="Guillette L.J.Jr."/>
            <person name="Glenn T.C."/>
            <person name="Green R.E."/>
            <person name="Ray D.A."/>
        </authorList>
    </citation>
    <scope>NUCLEOTIDE SEQUENCE [LARGE SCALE GENOMIC DNA]</scope>
    <source>
        <strain evidence="4">KSC_2009_1</strain>
    </source>
</reference>
<comment type="caution">
    <text evidence="4">The sequence shown here is derived from an EMBL/GenBank/DDBJ whole genome shotgun (WGS) entry which is preliminary data.</text>
</comment>
<dbReference type="STRING" id="8496.A0A151P975"/>
<dbReference type="PROSITE" id="PS00290">
    <property type="entry name" value="IG_MHC"/>
    <property type="match status" value="1"/>
</dbReference>
<evidence type="ECO:0000313" key="4">
    <source>
        <dbReference type="EMBL" id="KYO45583.1"/>
    </source>
</evidence>
<dbReference type="FunFam" id="2.60.40.10:FF:001230">
    <property type="entry name" value="Immunoglobulin kappa variable 8-16"/>
    <property type="match status" value="1"/>
</dbReference>
<sequence>MASLPPLLCLVVLWVQGSSGQIVLTQTPESLAVSPGDQVTIKCKASSSLADSSSWSSYQQLAWYQQKPGQAPKLLIYGASTRQSGVPAWFSGSVSGTDFTLTISGVAAEDAGDYYCQQYFRLKWKDYLGSDLTLDGAQVWSLSPDNLSRTEAPSMAEVYQYRLAQKPVCAVQFGVTGTKVEIKRREDAAPTASIFPPSAEQLKGGSATAVCLVSGFYPSDAGVTWKMDGTSTSTGVLTSTVQQDAADNTYSKSSTLTIPASEYNSHNLYTCEVTHKTLKTPLVKSFKRTECTQ</sequence>
<evidence type="ECO:0000313" key="5">
    <source>
        <dbReference type="Proteomes" id="UP000050525"/>
    </source>
</evidence>
<evidence type="ECO:0000259" key="3">
    <source>
        <dbReference type="PROSITE" id="PS50835"/>
    </source>
</evidence>
<protein>
    <submittedName>
        <fullName evidence="4">T-cell surface glycoprotein CD8 beta chain</fullName>
    </submittedName>
</protein>
<dbReference type="Pfam" id="PF07654">
    <property type="entry name" value="C1-set"/>
    <property type="match status" value="1"/>
</dbReference>
<dbReference type="SMART" id="SM00407">
    <property type="entry name" value="IGc1"/>
    <property type="match status" value="1"/>
</dbReference>
<dbReference type="InterPro" id="IPR050150">
    <property type="entry name" value="IgV_Light_Chain"/>
</dbReference>
<dbReference type="Proteomes" id="UP000050525">
    <property type="component" value="Unassembled WGS sequence"/>
</dbReference>